<feature type="region of interest" description="Disordered" evidence="1">
    <location>
        <begin position="28"/>
        <end position="54"/>
    </location>
</feature>
<accession>A0A4Z0H2S3</accession>
<reference evidence="2 3" key="1">
    <citation type="journal article" date="2003" name="Int. J. Syst. Evol. Microbiol.">
        <title>Halobacillus salinus sp. nov., isolated from a salt lake on the coast of the East Sea in Korea.</title>
        <authorList>
            <person name="Yoon J.H."/>
            <person name="Kang K.H."/>
            <person name="Park Y.H."/>
        </authorList>
    </citation>
    <scope>NUCLEOTIDE SEQUENCE [LARGE SCALE GENOMIC DNA]</scope>
    <source>
        <strain evidence="2 3">HSL-3</strain>
    </source>
</reference>
<dbReference type="EMBL" id="SRJC01000001">
    <property type="protein sequence ID" value="TGB04249.1"/>
    <property type="molecule type" value="Genomic_DNA"/>
</dbReference>
<dbReference type="STRING" id="192814.GCA_900166575_01206"/>
<protein>
    <submittedName>
        <fullName evidence="2">Uncharacterized protein</fullName>
    </submittedName>
</protein>
<dbReference type="Proteomes" id="UP000297982">
    <property type="component" value="Unassembled WGS sequence"/>
</dbReference>
<gene>
    <name evidence="2" type="ORF">E4663_04390</name>
</gene>
<dbReference type="RefSeq" id="WP_135326787.1">
    <property type="nucleotide sequence ID" value="NZ_SRJC01000001.1"/>
</dbReference>
<evidence type="ECO:0000256" key="1">
    <source>
        <dbReference type="SAM" id="MobiDB-lite"/>
    </source>
</evidence>
<proteinExistence type="predicted"/>
<organism evidence="2 3">
    <name type="scientific">Halobacillus salinus</name>
    <dbReference type="NCBI Taxonomy" id="192814"/>
    <lineage>
        <taxon>Bacteria</taxon>
        <taxon>Bacillati</taxon>
        <taxon>Bacillota</taxon>
        <taxon>Bacilli</taxon>
        <taxon>Bacillales</taxon>
        <taxon>Bacillaceae</taxon>
        <taxon>Halobacillus</taxon>
    </lineage>
</organism>
<sequence length="88" mass="9449">MKGIVLVVLAVALFFSGALYGIEKNQQKETGDVPVEVTSPDTRDEQDCLPPESNESVPWISRLAGGIGEGIAVTFNGIVVVFSEMFSF</sequence>
<name>A0A4Z0H2S3_9BACI</name>
<dbReference type="AlphaFoldDB" id="A0A4Z0H2S3"/>
<evidence type="ECO:0000313" key="3">
    <source>
        <dbReference type="Proteomes" id="UP000297982"/>
    </source>
</evidence>
<evidence type="ECO:0000313" key="2">
    <source>
        <dbReference type="EMBL" id="TGB04249.1"/>
    </source>
</evidence>
<keyword evidence="3" id="KW-1185">Reference proteome</keyword>
<comment type="caution">
    <text evidence="2">The sequence shown here is derived from an EMBL/GenBank/DDBJ whole genome shotgun (WGS) entry which is preliminary data.</text>
</comment>